<gene>
    <name evidence="2" type="ORF">SAMN04487928_105125</name>
</gene>
<evidence type="ECO:0000313" key="2">
    <source>
        <dbReference type="EMBL" id="SFP65757.1"/>
    </source>
</evidence>
<dbReference type="Proteomes" id="UP000182624">
    <property type="component" value="Unassembled WGS sequence"/>
</dbReference>
<dbReference type="EMBL" id="FOXO01000005">
    <property type="protein sequence ID" value="SFP65757.1"/>
    <property type="molecule type" value="Genomic_DNA"/>
</dbReference>
<proteinExistence type="predicted"/>
<dbReference type="RefSeq" id="WP_074885158.1">
    <property type="nucleotide sequence ID" value="NZ_FOXO01000005.1"/>
</dbReference>
<evidence type="ECO:0000313" key="3">
    <source>
        <dbReference type="Proteomes" id="UP000182624"/>
    </source>
</evidence>
<protein>
    <submittedName>
        <fullName evidence="2">Uncharacterized protein</fullName>
    </submittedName>
</protein>
<name>A0A1I5S516_9FIRM</name>
<dbReference type="PROSITE" id="PS00202">
    <property type="entry name" value="RUBREDOXIN"/>
    <property type="match status" value="1"/>
</dbReference>
<reference evidence="3" key="1">
    <citation type="submission" date="2016-10" db="EMBL/GenBank/DDBJ databases">
        <authorList>
            <person name="Varghese N."/>
            <person name="Submissions S."/>
        </authorList>
    </citation>
    <scope>NUCLEOTIDE SEQUENCE [LARGE SCALE GENOMIC DNA]</scope>
    <source>
        <strain evidence="3">P18</strain>
    </source>
</reference>
<keyword evidence="1" id="KW-0479">Metal-binding</keyword>
<dbReference type="InterPro" id="IPR018527">
    <property type="entry name" value="Rubredoxin_Fe_BS"/>
</dbReference>
<evidence type="ECO:0000256" key="1">
    <source>
        <dbReference type="ARBA" id="ARBA00022723"/>
    </source>
</evidence>
<dbReference type="AlphaFoldDB" id="A0A1I5S516"/>
<keyword evidence="3" id="KW-1185">Reference proteome</keyword>
<organism evidence="2 3">
    <name type="scientific">Butyrivibrio proteoclasticus</name>
    <dbReference type="NCBI Taxonomy" id="43305"/>
    <lineage>
        <taxon>Bacteria</taxon>
        <taxon>Bacillati</taxon>
        <taxon>Bacillota</taxon>
        <taxon>Clostridia</taxon>
        <taxon>Lachnospirales</taxon>
        <taxon>Lachnospiraceae</taxon>
        <taxon>Butyrivibrio</taxon>
    </lineage>
</organism>
<sequence length="68" mass="7312">MGKEKRGLTNKELGFVAGGKDECDVHELSGEGGLLVPTNNSFLSKEWTCPICGAKIKQYQSSHICTGI</sequence>
<dbReference type="GO" id="GO:0046872">
    <property type="term" value="F:metal ion binding"/>
    <property type="evidence" value="ECO:0007669"/>
    <property type="project" value="UniProtKB-KW"/>
</dbReference>
<accession>A0A1I5S516</accession>